<evidence type="ECO:0000313" key="2">
    <source>
        <dbReference type="Proteomes" id="UP000799444"/>
    </source>
</evidence>
<dbReference type="AlphaFoldDB" id="A0A9P4RBY1"/>
<reference evidence="1" key="1">
    <citation type="journal article" date="2020" name="Stud. Mycol.">
        <title>101 Dothideomycetes genomes: a test case for predicting lifestyles and emergence of pathogens.</title>
        <authorList>
            <person name="Haridas S."/>
            <person name="Albert R."/>
            <person name="Binder M."/>
            <person name="Bloem J."/>
            <person name="Labutti K."/>
            <person name="Salamov A."/>
            <person name="Andreopoulos B."/>
            <person name="Baker S."/>
            <person name="Barry K."/>
            <person name="Bills G."/>
            <person name="Bluhm B."/>
            <person name="Cannon C."/>
            <person name="Castanera R."/>
            <person name="Culley D."/>
            <person name="Daum C."/>
            <person name="Ezra D."/>
            <person name="Gonzalez J."/>
            <person name="Henrissat B."/>
            <person name="Kuo A."/>
            <person name="Liang C."/>
            <person name="Lipzen A."/>
            <person name="Lutzoni F."/>
            <person name="Magnuson J."/>
            <person name="Mondo S."/>
            <person name="Nolan M."/>
            <person name="Ohm R."/>
            <person name="Pangilinan J."/>
            <person name="Park H.-J."/>
            <person name="Ramirez L."/>
            <person name="Alfaro M."/>
            <person name="Sun H."/>
            <person name="Tritt A."/>
            <person name="Yoshinaga Y."/>
            <person name="Zwiers L.-H."/>
            <person name="Turgeon B."/>
            <person name="Goodwin S."/>
            <person name="Spatafora J."/>
            <person name="Crous P."/>
            <person name="Grigoriev I."/>
        </authorList>
    </citation>
    <scope>NUCLEOTIDE SEQUENCE</scope>
    <source>
        <strain evidence="1">CBS 125425</strain>
    </source>
</reference>
<sequence length="257" mass="30317">MADQVGTARKDRTIVNQGLNYLSFHMMSSKMVHFEVFPWRPNPDPVKFIIHKDLLDRYAPDFPYFRVAGGPPTQLKSSSDDGEAYRYDYCDPAVFRGFVHWLYTGKLPTADDIRKFPYPREWDEGKENEPLAVNMAFELYIVALELKVLALNNATMSFLFDYYTEWQIVPSMDRIRSVIHDLEDYEDEPLENFLVDICYRVGDKNLADTRMTNWKEYMDMSLNIDTSFLLAIYRRHCMVRLNGEEFAEMNKEDYLVE</sequence>
<dbReference type="Gene3D" id="3.30.710.10">
    <property type="entry name" value="Potassium Channel Kv1.1, Chain A"/>
    <property type="match status" value="1"/>
</dbReference>
<dbReference type="Proteomes" id="UP000799444">
    <property type="component" value="Unassembled WGS sequence"/>
</dbReference>
<evidence type="ECO:0008006" key="3">
    <source>
        <dbReference type="Google" id="ProtNLM"/>
    </source>
</evidence>
<accession>A0A9P4RBY1</accession>
<organism evidence="1 2">
    <name type="scientific">Polyplosphaeria fusca</name>
    <dbReference type="NCBI Taxonomy" id="682080"/>
    <lineage>
        <taxon>Eukaryota</taxon>
        <taxon>Fungi</taxon>
        <taxon>Dikarya</taxon>
        <taxon>Ascomycota</taxon>
        <taxon>Pezizomycotina</taxon>
        <taxon>Dothideomycetes</taxon>
        <taxon>Pleosporomycetidae</taxon>
        <taxon>Pleosporales</taxon>
        <taxon>Tetraplosphaeriaceae</taxon>
        <taxon>Polyplosphaeria</taxon>
    </lineage>
</organism>
<dbReference type="InterPro" id="IPR011333">
    <property type="entry name" value="SKP1/BTB/POZ_sf"/>
</dbReference>
<keyword evidence="2" id="KW-1185">Reference proteome</keyword>
<dbReference type="EMBL" id="ML996099">
    <property type="protein sequence ID" value="KAF2740723.1"/>
    <property type="molecule type" value="Genomic_DNA"/>
</dbReference>
<dbReference type="OrthoDB" id="3789421at2759"/>
<protein>
    <recommendedName>
        <fullName evidence="3">BTB domain-containing protein</fullName>
    </recommendedName>
</protein>
<evidence type="ECO:0000313" key="1">
    <source>
        <dbReference type="EMBL" id="KAF2740723.1"/>
    </source>
</evidence>
<name>A0A9P4RBY1_9PLEO</name>
<proteinExistence type="predicted"/>
<comment type="caution">
    <text evidence="1">The sequence shown here is derived from an EMBL/GenBank/DDBJ whole genome shotgun (WGS) entry which is preliminary data.</text>
</comment>
<gene>
    <name evidence="1" type="ORF">EJ04DRAFT_558703</name>
</gene>